<dbReference type="STRING" id="1134406.ADN00_10765"/>
<feature type="transmembrane region" description="Helical" evidence="1">
    <location>
        <begin position="58"/>
        <end position="82"/>
    </location>
</feature>
<dbReference type="Pfam" id="PF11667">
    <property type="entry name" value="DUF3267"/>
    <property type="match status" value="1"/>
</dbReference>
<evidence type="ECO:0000313" key="2">
    <source>
        <dbReference type="EMBL" id="KPL77036.1"/>
    </source>
</evidence>
<feature type="transmembrane region" description="Helical" evidence="1">
    <location>
        <begin position="12"/>
        <end position="38"/>
    </location>
</feature>
<organism evidence="2 3">
    <name type="scientific">Ornatilinea apprima</name>
    <dbReference type="NCBI Taxonomy" id="1134406"/>
    <lineage>
        <taxon>Bacteria</taxon>
        <taxon>Bacillati</taxon>
        <taxon>Chloroflexota</taxon>
        <taxon>Anaerolineae</taxon>
        <taxon>Anaerolineales</taxon>
        <taxon>Anaerolineaceae</taxon>
        <taxon>Ornatilinea</taxon>
    </lineage>
</organism>
<proteinExistence type="predicted"/>
<keyword evidence="1" id="KW-1133">Transmembrane helix</keyword>
<evidence type="ECO:0000313" key="3">
    <source>
        <dbReference type="Proteomes" id="UP000050417"/>
    </source>
</evidence>
<comment type="caution">
    <text evidence="2">The sequence shown here is derived from an EMBL/GenBank/DDBJ whole genome shotgun (WGS) entry which is preliminary data.</text>
</comment>
<reference evidence="2 3" key="1">
    <citation type="submission" date="2015-07" db="EMBL/GenBank/DDBJ databases">
        <title>Genome sequence of Ornatilinea apprima DSM 23815.</title>
        <authorList>
            <person name="Hemp J."/>
            <person name="Ward L.M."/>
            <person name="Pace L.A."/>
            <person name="Fischer W.W."/>
        </authorList>
    </citation>
    <scope>NUCLEOTIDE SEQUENCE [LARGE SCALE GENOMIC DNA]</scope>
    <source>
        <strain evidence="2 3">P3M-1</strain>
    </source>
</reference>
<accession>A0A0P6XBB1</accession>
<evidence type="ECO:0000256" key="1">
    <source>
        <dbReference type="SAM" id="Phobius"/>
    </source>
</evidence>
<keyword evidence="1" id="KW-0472">Membrane</keyword>
<dbReference type="AlphaFoldDB" id="A0A0P6XBB1"/>
<keyword evidence="3" id="KW-1185">Reference proteome</keyword>
<feature type="transmembrane region" description="Helical" evidence="1">
    <location>
        <begin position="116"/>
        <end position="135"/>
    </location>
</feature>
<sequence length="186" mass="20493">MNSAPPARTEYAVSMLAANLYGLAIGLPLLAACGWAYTARWGFSPLARALEWSFPRPLILLGLFLGGILAHEWLHGLSWVLFGRLRLSDLHFGVEWKTLTPYAHVKTPLDVNIYRLGTMMPGLVVGLLPYLYGLWSGEAGWMLWGAVFTFAASGDFLVLWLLRQVPPASQVEDHPTKAGCWVIPSG</sequence>
<dbReference type="RefSeq" id="WP_075063001.1">
    <property type="nucleotide sequence ID" value="NZ_LGCL01000024.1"/>
</dbReference>
<keyword evidence="1" id="KW-0812">Transmembrane</keyword>
<protein>
    <recommendedName>
        <fullName evidence="4">Zincin peptidase</fullName>
    </recommendedName>
</protein>
<evidence type="ECO:0008006" key="4">
    <source>
        <dbReference type="Google" id="ProtNLM"/>
    </source>
</evidence>
<name>A0A0P6XBB1_9CHLR</name>
<dbReference type="EMBL" id="LGCL01000024">
    <property type="protein sequence ID" value="KPL77036.1"/>
    <property type="molecule type" value="Genomic_DNA"/>
</dbReference>
<feature type="transmembrane region" description="Helical" evidence="1">
    <location>
        <begin position="141"/>
        <end position="162"/>
    </location>
</feature>
<dbReference type="InterPro" id="IPR021683">
    <property type="entry name" value="DUF3267"/>
</dbReference>
<gene>
    <name evidence="2" type="ORF">ADN00_10765</name>
</gene>
<dbReference type="OrthoDB" id="9789112at2"/>
<dbReference type="Proteomes" id="UP000050417">
    <property type="component" value="Unassembled WGS sequence"/>
</dbReference>